<protein>
    <recommendedName>
        <fullName evidence="4">FAD dependent oxidoreductase domain-containing protein</fullName>
    </recommendedName>
</protein>
<dbReference type="Gene3D" id="3.50.50.60">
    <property type="entry name" value="FAD/NAD(P)-binding domain"/>
    <property type="match status" value="1"/>
</dbReference>
<dbReference type="PANTHER" id="PTHR13847">
    <property type="entry name" value="SARCOSINE DEHYDROGENASE-RELATED"/>
    <property type="match status" value="1"/>
</dbReference>
<keyword evidence="1" id="KW-0560">Oxidoreductase</keyword>
<dbReference type="EMBL" id="CP144105">
    <property type="protein sequence ID" value="WWC91422.1"/>
    <property type="molecule type" value="Genomic_DNA"/>
</dbReference>
<gene>
    <name evidence="5" type="ORF">L201_006368</name>
</gene>
<dbReference type="Proteomes" id="UP001355207">
    <property type="component" value="Chromosome 8"/>
</dbReference>
<accession>A0AAX4K3H7</accession>
<evidence type="ECO:0000313" key="6">
    <source>
        <dbReference type="Proteomes" id="UP001355207"/>
    </source>
</evidence>
<dbReference type="GO" id="GO:0005737">
    <property type="term" value="C:cytoplasm"/>
    <property type="evidence" value="ECO:0007669"/>
    <property type="project" value="TreeGrafter"/>
</dbReference>
<keyword evidence="6" id="KW-1185">Reference proteome</keyword>
<dbReference type="SUPFAM" id="SSF51905">
    <property type="entry name" value="FAD/NAD(P)-binding domain"/>
    <property type="match status" value="1"/>
</dbReference>
<evidence type="ECO:0000256" key="2">
    <source>
        <dbReference type="SAM" id="MobiDB-lite"/>
    </source>
</evidence>
<dbReference type="GeneID" id="91097037"/>
<keyword evidence="3" id="KW-1133">Transmembrane helix</keyword>
<reference evidence="5 6" key="1">
    <citation type="submission" date="2024-01" db="EMBL/GenBank/DDBJ databases">
        <title>Comparative genomics of Cryptococcus and Kwoniella reveals pathogenesis evolution and contrasting modes of karyotype evolution via chromosome fusion or intercentromeric recombination.</title>
        <authorList>
            <person name="Coelho M.A."/>
            <person name="David-Palma M."/>
            <person name="Shea T."/>
            <person name="Bowers K."/>
            <person name="McGinley-Smith S."/>
            <person name="Mohammad A.W."/>
            <person name="Gnirke A."/>
            <person name="Yurkov A.M."/>
            <person name="Nowrousian M."/>
            <person name="Sun S."/>
            <person name="Cuomo C.A."/>
            <person name="Heitman J."/>
        </authorList>
    </citation>
    <scope>NUCLEOTIDE SEQUENCE [LARGE SCALE GENOMIC DNA]</scope>
    <source>
        <strain evidence="5 6">CBS 6074</strain>
    </source>
</reference>
<keyword evidence="3" id="KW-0812">Transmembrane</keyword>
<dbReference type="InterPro" id="IPR036188">
    <property type="entry name" value="FAD/NAD-bd_sf"/>
</dbReference>
<evidence type="ECO:0000313" key="5">
    <source>
        <dbReference type="EMBL" id="WWC91422.1"/>
    </source>
</evidence>
<dbReference type="AlphaFoldDB" id="A0AAX4K3H7"/>
<feature type="compositionally biased region" description="Polar residues" evidence="2">
    <location>
        <begin position="391"/>
        <end position="406"/>
    </location>
</feature>
<keyword evidence="3" id="KW-0472">Membrane</keyword>
<proteinExistence type="predicted"/>
<feature type="compositionally biased region" description="Low complexity" evidence="2">
    <location>
        <begin position="407"/>
        <end position="422"/>
    </location>
</feature>
<evidence type="ECO:0000256" key="3">
    <source>
        <dbReference type="SAM" id="Phobius"/>
    </source>
</evidence>
<feature type="region of interest" description="Disordered" evidence="2">
    <location>
        <begin position="390"/>
        <end position="422"/>
    </location>
</feature>
<organism evidence="5 6">
    <name type="scientific">Kwoniella dendrophila CBS 6074</name>
    <dbReference type="NCBI Taxonomy" id="1295534"/>
    <lineage>
        <taxon>Eukaryota</taxon>
        <taxon>Fungi</taxon>
        <taxon>Dikarya</taxon>
        <taxon>Basidiomycota</taxon>
        <taxon>Agaricomycotina</taxon>
        <taxon>Tremellomycetes</taxon>
        <taxon>Tremellales</taxon>
        <taxon>Cryptococcaceae</taxon>
        <taxon>Kwoniella</taxon>
    </lineage>
</organism>
<evidence type="ECO:0000259" key="4">
    <source>
        <dbReference type="Pfam" id="PF01266"/>
    </source>
</evidence>
<dbReference type="InterPro" id="IPR006076">
    <property type="entry name" value="FAD-dep_OxRdtase"/>
</dbReference>
<sequence length="499" mass="54657">MTTNNNEPKVREIVIIGGGLIGVSTAYYLSKQVGLHPESKITLIEEENVGTGSSGYSSGLLKQLSTKYQDDNENQELTKKGFELHQKLAKNHKGELKWGYKSIDLYEADIASTVNSTTHSQLNGNSDQPSCSYSSSSSTASACIPSFLPPSTITSVKSSNNDDNKEASTATAICQPSDLTRHLCGLFLTYPGASLLIAKATSLTFDENDDENFDDTDLQNIDDTDLNQEECLENNDNDDDDNNNNNILSSITNAITSTFTSTTTSQKDVDVKHKRKRKVKGINVIQIINGIEEIVHLNCDTIILSPGIKFNLLLKELQLFNNNPQIPIPKQLEIENKQWETIILKPKEKLKPCAVHLSSISSDTNNEKKKKKNGKIEIIVRDDGKVLISRLSPNQPTPDTNPNSKLSVIVDGKSPSSSSSDNDDLLSYISKIIPKFNSSNGTLTLSKIKWLSPSLERPFFGNLSEHLDVDISGIWFGIGGNTTQGPAIGLQLASEVLKN</sequence>
<dbReference type="GO" id="GO:0016491">
    <property type="term" value="F:oxidoreductase activity"/>
    <property type="evidence" value="ECO:0007669"/>
    <property type="project" value="UniProtKB-KW"/>
</dbReference>
<feature type="transmembrane region" description="Helical" evidence="3">
    <location>
        <begin position="12"/>
        <end position="30"/>
    </location>
</feature>
<dbReference type="PANTHER" id="PTHR13847:SF289">
    <property type="entry name" value="GLYCINE OXIDASE"/>
    <property type="match status" value="1"/>
</dbReference>
<evidence type="ECO:0000256" key="1">
    <source>
        <dbReference type="ARBA" id="ARBA00023002"/>
    </source>
</evidence>
<name>A0AAX4K3H7_9TREE</name>
<dbReference type="RefSeq" id="XP_066078184.1">
    <property type="nucleotide sequence ID" value="XM_066222087.1"/>
</dbReference>
<dbReference type="Pfam" id="PF01266">
    <property type="entry name" value="DAO"/>
    <property type="match status" value="1"/>
</dbReference>
<feature type="domain" description="FAD dependent oxidoreductase" evidence="4">
    <location>
        <begin position="13"/>
        <end position="93"/>
    </location>
</feature>